<evidence type="ECO:0000259" key="2">
    <source>
        <dbReference type="Pfam" id="PF12612"/>
    </source>
</evidence>
<evidence type="ECO:0000259" key="3">
    <source>
        <dbReference type="Pfam" id="PF25767"/>
    </source>
</evidence>
<feature type="domain" description="Tubulin-folding cofactor D ARM repeats" evidence="3">
    <location>
        <begin position="344"/>
        <end position="562"/>
    </location>
</feature>
<accession>A0ABR4PDC5</accession>
<dbReference type="EMBL" id="JBFCZG010000006">
    <property type="protein sequence ID" value="KAL3421162.1"/>
    <property type="molecule type" value="Genomic_DNA"/>
</dbReference>
<feature type="domain" description="Tubulin-folding cofactor D C-terminal" evidence="2">
    <location>
        <begin position="959"/>
        <end position="1122"/>
    </location>
</feature>
<evidence type="ECO:0000313" key="5">
    <source>
        <dbReference type="Proteomes" id="UP001629113"/>
    </source>
</evidence>
<proteinExistence type="predicted"/>
<sequence length="1194" mass="132895">MGSRSAEKQEQDLDQEKDVQLQKASSDLISDIKSALPDFIWDGSKIRRRVRIRDVESIVGFLEPFQENPQLLDPHLEHFIPKLANAFLVTLSHHFPKAEEKNAQFFMPLSRGICKLLYTFCKIRGHKVIVRFLSTETKYLELLLSSVEVGNKKNIGSDFKEASTSQWAWEQRFIALLWLSHLFLAPFDLASISSDEPSASIQKINGLQLPRSTPSVTVRAVVQAIDYLSVSGKEMDGACLLLVRIAVRKDMQEIGVLDSFVSWALAILWDEKLHSIYQYIGILSFLAGLLNSSLSTTDMDQHIFTILETAVQISTADQATFKEIRTSAVARKLVLKILKSTAILSMQNTSPNTMEVVQTVIGVMFDFADDPATPVRIGVSKSLSAITLKLPSDMAGQVVVEILEVLKENASWISDSEICSPRLDFNHVNPARWHGLILCLSQMLHRHMAPQDNLVDVISILLQALKFEQRSSSGSSIGTNVRDAACLGLWSLARRYATNELMIIGERDALMKNLHNSSIIQFLAKRLVVSATLDPSGNIRRGSSAALQELVGRHPNMIDNGIELVQIVDYHAVAVRSRAVKEVAVTAAGFSTSYALPLIEGLLDWRGMGDSDDLARRTSASVLGFLISNPENGIESVHWAWFREVIRRADTFFGRSGVPVRHVEERHGLLLTLATIITNLGVSLARSSTKSMNSPMVISAEDLPARVIKVTEGFGNESYQSTMRHFYLLFSKILNDASSARRIELTTEAVCRLITAILRLPSTVLVVTMGSEISIMNKQTIVDETSITFDITIIQILIESALSKNEPEVISASSEAATVLLGMLDEAGCEGWVQNWISSVEKSASSQSGKVMGYIHALFLAYTQFEGLQNSIGACIHQRWNTTHDIEVRVTILSCLSKGSVLDTHSLEFASLITEGLEDYTTDTRGDVGSLVRIEASKAAARMWESIDSKEKMDTLRLLFGNVLRLATEKMDKVRAEAYKAVLCVCKAKDDLEIFSPSSEKYFYFMLNIRKENYLNGLEFESHWESSLFEGYVSSADTGSEDLVRASRAALARFCQDNGEQVCARLLDVLSQNIGNDRISISTLEVISHLFDISIMQKSSLDWKRLFNLVQRVHYKTANMRKLEAAVKVYGSMSRLYTPALVKLTEMLLHPYPKVRNDVADTIFGEFAAGKGVNWLKAQKPDVEKLRKGLEIAT</sequence>
<keyword evidence="1" id="KW-0143">Chaperone</keyword>
<reference evidence="4 5" key="1">
    <citation type="submission" date="2024-06" db="EMBL/GenBank/DDBJ databases">
        <title>Complete genome of Phlyctema vagabunda strain 19-DSS-EL-015.</title>
        <authorList>
            <person name="Fiorenzani C."/>
        </authorList>
    </citation>
    <scope>NUCLEOTIDE SEQUENCE [LARGE SCALE GENOMIC DNA]</scope>
    <source>
        <strain evidence="4 5">19-DSS-EL-015</strain>
    </source>
</reference>
<dbReference type="InterPro" id="IPR022577">
    <property type="entry name" value="TBCD_C"/>
</dbReference>
<dbReference type="PANTHER" id="PTHR12658:SF0">
    <property type="entry name" value="TUBULIN-SPECIFIC CHAPERONE D"/>
    <property type="match status" value="1"/>
</dbReference>
<keyword evidence="5" id="KW-1185">Reference proteome</keyword>
<dbReference type="InterPro" id="IPR058033">
    <property type="entry name" value="ARM_TBCD_2nd"/>
</dbReference>
<name>A0ABR4PDC5_9HELO</name>
<dbReference type="InterPro" id="IPR016024">
    <property type="entry name" value="ARM-type_fold"/>
</dbReference>
<dbReference type="Pfam" id="PF23579">
    <property type="entry name" value="ARM_TBCD"/>
    <property type="match status" value="1"/>
</dbReference>
<dbReference type="Proteomes" id="UP001629113">
    <property type="component" value="Unassembled WGS sequence"/>
</dbReference>
<comment type="caution">
    <text evidence="4">The sequence shown here is derived from an EMBL/GenBank/DDBJ whole genome shotgun (WGS) entry which is preliminary data.</text>
</comment>
<evidence type="ECO:0000256" key="1">
    <source>
        <dbReference type="ARBA" id="ARBA00023186"/>
    </source>
</evidence>
<gene>
    <name evidence="4" type="ORF">PVAG01_07607</name>
</gene>
<organism evidence="4 5">
    <name type="scientific">Phlyctema vagabunda</name>
    <dbReference type="NCBI Taxonomy" id="108571"/>
    <lineage>
        <taxon>Eukaryota</taxon>
        <taxon>Fungi</taxon>
        <taxon>Dikarya</taxon>
        <taxon>Ascomycota</taxon>
        <taxon>Pezizomycotina</taxon>
        <taxon>Leotiomycetes</taxon>
        <taxon>Helotiales</taxon>
        <taxon>Dermateaceae</taxon>
        <taxon>Phlyctema</taxon>
    </lineage>
</organism>
<protein>
    <submittedName>
        <fullName evidence="4">Beta-tubulin cofactor d</fullName>
    </submittedName>
</protein>
<evidence type="ECO:0000313" key="4">
    <source>
        <dbReference type="EMBL" id="KAL3421162.1"/>
    </source>
</evidence>
<dbReference type="SUPFAM" id="SSF48371">
    <property type="entry name" value="ARM repeat"/>
    <property type="match status" value="1"/>
</dbReference>
<dbReference type="PANTHER" id="PTHR12658">
    <property type="entry name" value="BETA-TUBULIN COFACTOR D"/>
    <property type="match status" value="1"/>
</dbReference>
<dbReference type="Gene3D" id="1.25.10.10">
    <property type="entry name" value="Leucine-rich Repeat Variant"/>
    <property type="match status" value="2"/>
</dbReference>
<dbReference type="InterPro" id="IPR033162">
    <property type="entry name" value="TBCD"/>
</dbReference>
<dbReference type="Pfam" id="PF25767">
    <property type="entry name" value="ARM_TBCD_2nd"/>
    <property type="match status" value="1"/>
</dbReference>
<dbReference type="InterPro" id="IPR011989">
    <property type="entry name" value="ARM-like"/>
</dbReference>
<dbReference type="Pfam" id="PF12612">
    <property type="entry name" value="TFCD_C"/>
    <property type="match status" value="1"/>
</dbReference>